<dbReference type="GO" id="GO:0005525">
    <property type="term" value="F:GTP binding"/>
    <property type="evidence" value="ECO:0007669"/>
    <property type="project" value="UniProtKB-KW"/>
</dbReference>
<dbReference type="Gene3D" id="2.40.30.10">
    <property type="entry name" value="Translation factors"/>
    <property type="match status" value="1"/>
</dbReference>
<dbReference type="Proteomes" id="UP000011116">
    <property type="component" value="Chromosome 1H"/>
</dbReference>
<dbReference type="InterPro" id="IPR005517">
    <property type="entry name" value="Transl_elong_EFG/EF2_IV"/>
</dbReference>
<dbReference type="Gene3D" id="3.90.1430.10">
    <property type="entry name" value="Yeast translation eEF2 (G' domain)"/>
    <property type="match status" value="1"/>
</dbReference>
<dbReference type="InterPro" id="IPR004161">
    <property type="entry name" value="EFTu-like_2"/>
</dbReference>
<keyword evidence="4" id="KW-1185">Reference proteome</keyword>
<dbReference type="InterPro" id="IPR035647">
    <property type="entry name" value="EFG_III/V"/>
</dbReference>
<dbReference type="InterPro" id="IPR000795">
    <property type="entry name" value="T_Tr_GTP-bd_dom"/>
</dbReference>
<dbReference type="PROSITE" id="PS51722">
    <property type="entry name" value="G_TR_2"/>
    <property type="match status" value="1"/>
</dbReference>
<dbReference type="InterPro" id="IPR000640">
    <property type="entry name" value="EFG_V-like"/>
</dbReference>
<dbReference type="SUPFAM" id="SSF54211">
    <property type="entry name" value="Ribosomal protein S5 domain 2-like"/>
    <property type="match status" value="1"/>
</dbReference>
<dbReference type="Gene3D" id="3.30.70.240">
    <property type="match status" value="1"/>
</dbReference>
<dbReference type="GO" id="GO:0003924">
    <property type="term" value="F:GTPase activity"/>
    <property type="evidence" value="ECO:0000318"/>
    <property type="project" value="GO_Central"/>
</dbReference>
<accession>M0X346</accession>
<dbReference type="GO" id="GO:1990904">
    <property type="term" value="C:ribonucleoprotein complex"/>
    <property type="evidence" value="ECO:0000318"/>
    <property type="project" value="GO_Central"/>
</dbReference>
<dbReference type="Gene3D" id="3.30.230.10">
    <property type="match status" value="1"/>
</dbReference>
<dbReference type="Gramene" id="HORVU.MOREX.r2.1HG0003290.1">
    <property type="protein sequence ID" value="HORVU.MOREX.r2.1HG0003290.1"/>
    <property type="gene ID" value="HORVU.MOREX.r2.1HG0003290"/>
</dbReference>
<dbReference type="SUPFAM" id="SSF50447">
    <property type="entry name" value="Translation proteins"/>
    <property type="match status" value="1"/>
</dbReference>
<dbReference type="GO" id="GO:0005829">
    <property type="term" value="C:cytosol"/>
    <property type="evidence" value="ECO:0000318"/>
    <property type="project" value="GO_Central"/>
</dbReference>
<proteinExistence type="predicted"/>
<dbReference type="Pfam" id="PF03764">
    <property type="entry name" value="EFG_IV"/>
    <property type="match status" value="1"/>
</dbReference>
<dbReference type="RefSeq" id="XP_044972440.1">
    <property type="nucleotide sequence ID" value="XM_045116505.1"/>
</dbReference>
<evidence type="ECO:0000313" key="3">
    <source>
        <dbReference type="EnsemblPlants" id="HORVU.MOREX.r3.1HG0004230.1"/>
    </source>
</evidence>
<dbReference type="PANTHER" id="PTHR42908:SF21">
    <property type="entry name" value="TRANSLATION ELONGATION FACTOR EFG_EF2 DOMAIN-CONTAINING PROTEIN"/>
    <property type="match status" value="1"/>
</dbReference>
<dbReference type="eggNOG" id="KOG0469">
    <property type="taxonomic scope" value="Eukaryota"/>
</dbReference>
<dbReference type="FunFam" id="3.30.70.870:FF:000002">
    <property type="entry name" value="Translation elongation factor 2"/>
    <property type="match status" value="1"/>
</dbReference>
<dbReference type="SUPFAM" id="SSF52540">
    <property type="entry name" value="P-loop containing nucleoside triphosphate hydrolases"/>
    <property type="match status" value="1"/>
</dbReference>
<dbReference type="EnsemblPlants" id="HORVU.MOREX.r3.1HG0004230.1">
    <property type="protein sequence ID" value="HORVU.MOREX.r3.1HG0004230.1"/>
    <property type="gene ID" value="HORVU.MOREX.r3.1HG0004230"/>
</dbReference>
<dbReference type="PANTHER" id="PTHR42908">
    <property type="entry name" value="TRANSLATION ELONGATION FACTOR-RELATED"/>
    <property type="match status" value="1"/>
</dbReference>
<dbReference type="Pfam" id="PF03144">
    <property type="entry name" value="GTP_EFTU_D2"/>
    <property type="match status" value="1"/>
</dbReference>
<sequence length="909" mass="100362">MVKFTQVELREMMDKKKNIRNVSVIAHLSHGKSTLTESLVAAAGMIRHGGDVQVPMAGSHADVAEPAMSIRSAGTSLLYEMKNDSFKSCKGERDGDKYLVNLIDSPGHTDFSSEVTTALRVTDGAMLVIDALEGVCMQTEAVLCQALNEMVKPVLCLNKMDKLFPALQIESAKPESIEGKLFPALQDDGAEPESMGEEAYRILSNVIENSNEIVKACDAERLGDVQVYPETSSVAFASGLHGWAFTIASFAKKYALKYGVDEAKFAKRLWGDYFFDSTTKEWTSKNSGPDRCIRGFVQLCYSPINTVLMACMNDNKGELWDLCHKLGVNLRDDEKDLTGLALVKCVMQTWLPASTALLEMMICHLPSPLEAQEYRVENLYEGPLDDKYAEAIKQCDPEGPLMLYVSKMVPASDVGRFFAFGRVFSGRIAAGMKVRVMGPSYVPSMETDLFVESVQRTIIWMGKNQCDVPDVPCGNTVGLIGLDASITKSATLTSEKEVDAHPIRAMKLPVCPLMFVTVNCKVLFESPKLVQGLKRLAMSDPVVLWSKIEPGTYTVAGVGELHLEICLKDLQNDFMDGVEVVVSSPPVVSFRETVRKSCDPVKSVPRNNKIQCSLSLVARPLHEKLVDAIEDGRFGPRTDHVVRSEILSKHGWDKDLGDKIWCFGPDAVGPNVIVNRCNIKQNDLELAKEAIVAGFEMVAKEGALAKERMHGICFEVHDVSIRVDEALRGKTAQLNEMVRTALIECQLAAKPRLLEPTYTVAIQCPESALSTIYGILHQRKASVYEDFVREETTLHILKAYVSVYDSFGLSKAISTATNKLVMPQCIFEEWSDMCSDPFQAKCTGWANGLGYPQEEEDGQALFPEVALALIDLTYVCCCCDLACSECAILLASMQCWGSLHLIDRQRHHP</sequence>
<dbReference type="InterPro" id="IPR009000">
    <property type="entry name" value="Transl_B-barrel_sf"/>
</dbReference>
<dbReference type="SMR" id="M0X346"/>
<dbReference type="SUPFAM" id="SSF54980">
    <property type="entry name" value="EF-G C-terminal domain-like"/>
    <property type="match status" value="2"/>
</dbReference>
<reference evidence="4" key="1">
    <citation type="journal article" date="2012" name="Nature">
        <title>A physical, genetic and functional sequence assembly of the barley genome.</title>
        <authorList>
            <consortium name="The International Barley Genome Sequencing Consortium"/>
            <person name="Mayer K.F."/>
            <person name="Waugh R."/>
            <person name="Brown J.W."/>
            <person name="Schulman A."/>
            <person name="Langridge P."/>
            <person name="Platzer M."/>
            <person name="Fincher G.B."/>
            <person name="Muehlbauer G.J."/>
            <person name="Sato K."/>
            <person name="Close T.J."/>
            <person name="Wise R.P."/>
            <person name="Stein N."/>
        </authorList>
    </citation>
    <scope>NUCLEOTIDE SEQUENCE [LARGE SCALE GENOMIC DNA]</scope>
    <source>
        <strain evidence="4">cv. Morex</strain>
    </source>
</reference>
<dbReference type="InterPro" id="IPR014721">
    <property type="entry name" value="Ribsml_uS5_D2-typ_fold_subgr"/>
</dbReference>
<reference evidence="3" key="2">
    <citation type="submission" date="2020-10" db="EMBL/GenBank/DDBJ databases">
        <authorList>
            <person name="Scholz U."/>
            <person name="Mascher M."/>
            <person name="Fiebig A."/>
        </authorList>
    </citation>
    <scope>NUCLEOTIDE SEQUENCE [LARGE SCALE GENOMIC DNA]</scope>
    <source>
        <strain evidence="3">cv. Morex</strain>
    </source>
</reference>
<dbReference type="FunFam" id="3.90.1430.10:FF:000003">
    <property type="entry name" value="Elongation factor 2"/>
    <property type="match status" value="1"/>
</dbReference>
<evidence type="ECO:0000256" key="1">
    <source>
        <dbReference type="ARBA" id="ARBA00022741"/>
    </source>
</evidence>
<dbReference type="GO" id="GO:0003746">
    <property type="term" value="F:translation elongation factor activity"/>
    <property type="evidence" value="ECO:0000318"/>
    <property type="project" value="GO_Central"/>
</dbReference>
<dbReference type="Gene3D" id="3.40.50.300">
    <property type="entry name" value="P-loop containing nucleotide triphosphate hydrolases"/>
    <property type="match status" value="1"/>
</dbReference>
<keyword evidence="1" id="KW-0547">Nucleotide-binding</keyword>
<reference evidence="3" key="3">
    <citation type="submission" date="2022-01" db="UniProtKB">
        <authorList>
            <consortium name="EnsemblPlants"/>
        </authorList>
    </citation>
    <scope>IDENTIFICATION</scope>
    <source>
        <strain evidence="3">subsp. vulgare</strain>
    </source>
</reference>
<dbReference type="FunFam" id="2.40.30.10:FF:000010">
    <property type="entry name" value="Translation elongation factor 2"/>
    <property type="match status" value="1"/>
</dbReference>
<dbReference type="CDD" id="cd01681">
    <property type="entry name" value="aeEF2_snRNP_like_IV"/>
    <property type="match status" value="1"/>
</dbReference>
<dbReference type="InterPro" id="IPR027417">
    <property type="entry name" value="P-loop_NTPase"/>
</dbReference>
<dbReference type="GO" id="GO:0043022">
    <property type="term" value="F:ribosome binding"/>
    <property type="evidence" value="ECO:0000318"/>
    <property type="project" value="GO_Central"/>
</dbReference>
<dbReference type="GeneID" id="123439759"/>
<name>M0X346_HORVV</name>
<dbReference type="GO" id="GO:0006414">
    <property type="term" value="P:translational elongation"/>
    <property type="evidence" value="ECO:0000318"/>
    <property type="project" value="GO_Central"/>
</dbReference>
<keyword evidence="2" id="KW-0342">GTP-binding</keyword>
<organism evidence="3 4">
    <name type="scientific">Hordeum vulgare subsp. vulgare</name>
    <name type="common">Domesticated barley</name>
    <dbReference type="NCBI Taxonomy" id="112509"/>
    <lineage>
        <taxon>Eukaryota</taxon>
        <taxon>Viridiplantae</taxon>
        <taxon>Streptophyta</taxon>
        <taxon>Embryophyta</taxon>
        <taxon>Tracheophyta</taxon>
        <taxon>Spermatophyta</taxon>
        <taxon>Magnoliopsida</taxon>
        <taxon>Liliopsida</taxon>
        <taxon>Poales</taxon>
        <taxon>Poaceae</taxon>
        <taxon>BOP clade</taxon>
        <taxon>Pooideae</taxon>
        <taxon>Triticodae</taxon>
        <taxon>Triticeae</taxon>
        <taxon>Hordeinae</taxon>
        <taxon>Hordeum</taxon>
    </lineage>
</organism>
<evidence type="ECO:0000256" key="2">
    <source>
        <dbReference type="ARBA" id="ARBA00023134"/>
    </source>
</evidence>
<dbReference type="ExpressionAtlas" id="M0X346">
    <property type="expression patterns" value="baseline"/>
</dbReference>
<dbReference type="AlphaFoldDB" id="M0X346"/>
<dbReference type="PaxDb" id="4513-MLOC_56627.3"/>
<dbReference type="Pfam" id="PF00009">
    <property type="entry name" value="GTP_EFTU"/>
    <property type="match status" value="1"/>
</dbReference>
<dbReference type="SMART" id="SM00889">
    <property type="entry name" value="EFG_IV"/>
    <property type="match status" value="1"/>
</dbReference>
<gene>
    <name evidence="3" type="primary">LOC123439759</name>
</gene>
<dbReference type="CDD" id="cd16268">
    <property type="entry name" value="EF2_II"/>
    <property type="match status" value="1"/>
</dbReference>
<dbReference type="Pfam" id="PF00679">
    <property type="entry name" value="EFG_C"/>
    <property type="match status" value="1"/>
</dbReference>
<protein>
    <submittedName>
        <fullName evidence="3">Uncharacterized protein</fullName>
    </submittedName>
</protein>
<dbReference type="PRINTS" id="PR00315">
    <property type="entry name" value="ELONGATNFCT"/>
</dbReference>
<dbReference type="InterPro" id="IPR020568">
    <property type="entry name" value="Ribosomal_Su5_D2-typ_SF"/>
</dbReference>
<dbReference type="Gene3D" id="3.30.70.870">
    <property type="entry name" value="Elongation Factor G (Translational Gtpase), domain 3"/>
    <property type="match status" value="1"/>
</dbReference>
<evidence type="ECO:0000313" key="4">
    <source>
        <dbReference type="Proteomes" id="UP000011116"/>
    </source>
</evidence>
<dbReference type="Gramene" id="HORVU.MOREX.r3.1HG0004230.1">
    <property type="protein sequence ID" value="HORVU.MOREX.r3.1HG0004230.1"/>
    <property type="gene ID" value="HORVU.MOREX.r3.1HG0004230"/>
</dbReference>